<accession>A0ABQ6LDP9</accession>
<dbReference type="EMBL" id="BSYI01000004">
    <property type="protein sequence ID" value="GMG81483.1"/>
    <property type="molecule type" value="Genomic_DNA"/>
</dbReference>
<sequence length="101" mass="10637">MAARIAVRNGSVYLGHQAVATYFGGITAIIVLIRDGQLQILPVRQMAAGGCLLKIRNARGDRVASAPDVFAEHGLLAWQADDLEAVWSAEVGALVADLPAN</sequence>
<dbReference type="RefSeq" id="WP_285670147.1">
    <property type="nucleotide sequence ID" value="NZ_BSYI01000004.1"/>
</dbReference>
<keyword evidence="1" id="KW-0812">Transmembrane</keyword>
<evidence type="ECO:0008006" key="4">
    <source>
        <dbReference type="Google" id="ProtNLM"/>
    </source>
</evidence>
<dbReference type="Proteomes" id="UP001239909">
    <property type="component" value="Unassembled WGS sequence"/>
</dbReference>
<evidence type="ECO:0000256" key="1">
    <source>
        <dbReference type="SAM" id="Phobius"/>
    </source>
</evidence>
<feature type="transmembrane region" description="Helical" evidence="1">
    <location>
        <begin position="12"/>
        <end position="33"/>
    </location>
</feature>
<evidence type="ECO:0000313" key="3">
    <source>
        <dbReference type="Proteomes" id="UP001239909"/>
    </source>
</evidence>
<evidence type="ECO:0000313" key="2">
    <source>
        <dbReference type="EMBL" id="GMG81483.1"/>
    </source>
</evidence>
<comment type="caution">
    <text evidence="2">The sequence shown here is derived from an EMBL/GenBank/DDBJ whole genome shotgun (WGS) entry which is preliminary data.</text>
</comment>
<gene>
    <name evidence="2" type="ORF">LNKW23_06960</name>
</gene>
<keyword evidence="3" id="KW-1185">Reference proteome</keyword>
<keyword evidence="1" id="KW-0472">Membrane</keyword>
<reference evidence="2 3" key="1">
    <citation type="submission" date="2023-04" db="EMBL/GenBank/DDBJ databases">
        <title>Marinoamorphus aggregata gen. nov., sp. Nov., isolate from tissue of brittle star Ophioplocus japonicus.</title>
        <authorList>
            <person name="Kawano K."/>
            <person name="Sawayama S."/>
            <person name="Nakagawa S."/>
        </authorList>
    </citation>
    <scope>NUCLEOTIDE SEQUENCE [LARGE SCALE GENOMIC DNA]</scope>
    <source>
        <strain evidence="2 3">NKW23</strain>
    </source>
</reference>
<name>A0ABQ6LDP9_9RHOB</name>
<proteinExistence type="predicted"/>
<protein>
    <recommendedName>
        <fullName evidence="4">TfoX N-terminal domain-containing protein</fullName>
    </recommendedName>
</protein>
<organism evidence="2 3">
    <name type="scientific">Paralimibaculum aggregatum</name>
    <dbReference type="NCBI Taxonomy" id="3036245"/>
    <lineage>
        <taxon>Bacteria</taxon>
        <taxon>Pseudomonadati</taxon>
        <taxon>Pseudomonadota</taxon>
        <taxon>Alphaproteobacteria</taxon>
        <taxon>Rhodobacterales</taxon>
        <taxon>Paracoccaceae</taxon>
        <taxon>Paralimibaculum</taxon>
    </lineage>
</organism>
<keyword evidence="1" id="KW-1133">Transmembrane helix</keyword>